<proteinExistence type="predicted"/>
<dbReference type="GO" id="GO:0008028">
    <property type="term" value="F:monocarboxylic acid transmembrane transporter activity"/>
    <property type="evidence" value="ECO:0007669"/>
    <property type="project" value="TreeGrafter"/>
</dbReference>
<dbReference type="Pfam" id="PF07690">
    <property type="entry name" value="MFS_1"/>
    <property type="match status" value="1"/>
</dbReference>
<keyword evidence="3" id="KW-0812">Transmembrane</keyword>
<dbReference type="PROSITE" id="PS50850">
    <property type="entry name" value="MFS"/>
    <property type="match status" value="1"/>
</dbReference>
<feature type="region of interest" description="Disordered" evidence="2">
    <location>
        <begin position="1"/>
        <end position="20"/>
    </location>
</feature>
<keyword evidence="3" id="KW-1133">Transmembrane helix</keyword>
<dbReference type="EMBL" id="CACVKT020003693">
    <property type="protein sequence ID" value="CAC5385358.1"/>
    <property type="molecule type" value="Genomic_DNA"/>
</dbReference>
<feature type="transmembrane region" description="Helical" evidence="3">
    <location>
        <begin position="444"/>
        <end position="465"/>
    </location>
</feature>
<feature type="transmembrane region" description="Helical" evidence="3">
    <location>
        <begin position="30"/>
        <end position="55"/>
    </location>
</feature>
<feature type="transmembrane region" description="Helical" evidence="3">
    <location>
        <begin position="350"/>
        <end position="371"/>
    </location>
</feature>
<evidence type="ECO:0000313" key="6">
    <source>
        <dbReference type="Proteomes" id="UP000507470"/>
    </source>
</evidence>
<comment type="subcellular location">
    <subcellularLocation>
        <location evidence="1">Membrane</location>
        <topology evidence="1">Multi-pass membrane protein</topology>
    </subcellularLocation>
</comment>
<feature type="transmembrane region" description="Helical" evidence="3">
    <location>
        <begin position="67"/>
        <end position="87"/>
    </location>
</feature>
<dbReference type="InterPro" id="IPR036259">
    <property type="entry name" value="MFS_trans_sf"/>
</dbReference>
<feature type="transmembrane region" description="Helical" evidence="3">
    <location>
        <begin position="154"/>
        <end position="173"/>
    </location>
</feature>
<dbReference type="SUPFAM" id="SSF103473">
    <property type="entry name" value="MFS general substrate transporter"/>
    <property type="match status" value="1"/>
</dbReference>
<reference evidence="5 6" key="1">
    <citation type="submission" date="2020-06" db="EMBL/GenBank/DDBJ databases">
        <authorList>
            <person name="Li R."/>
            <person name="Bekaert M."/>
        </authorList>
    </citation>
    <scope>NUCLEOTIDE SEQUENCE [LARGE SCALE GENOMIC DNA]</scope>
    <source>
        <strain evidence="6">wild</strain>
    </source>
</reference>
<accession>A0A6J8BMZ2</accession>
<keyword evidence="6" id="KW-1185">Reference proteome</keyword>
<feature type="transmembrane region" description="Helical" evidence="3">
    <location>
        <begin position="411"/>
        <end position="432"/>
    </location>
</feature>
<feature type="transmembrane region" description="Helical" evidence="3">
    <location>
        <begin position="123"/>
        <end position="147"/>
    </location>
</feature>
<name>A0A6J8BMZ2_MYTCO</name>
<dbReference type="GO" id="GO:0016020">
    <property type="term" value="C:membrane"/>
    <property type="evidence" value="ECO:0007669"/>
    <property type="project" value="UniProtKB-SubCell"/>
</dbReference>
<dbReference type="AlphaFoldDB" id="A0A6J8BMZ2"/>
<evidence type="ECO:0000313" key="5">
    <source>
        <dbReference type="EMBL" id="CAC5385358.1"/>
    </source>
</evidence>
<evidence type="ECO:0000256" key="3">
    <source>
        <dbReference type="SAM" id="Phobius"/>
    </source>
</evidence>
<organism evidence="5 6">
    <name type="scientific">Mytilus coruscus</name>
    <name type="common">Sea mussel</name>
    <dbReference type="NCBI Taxonomy" id="42192"/>
    <lineage>
        <taxon>Eukaryota</taxon>
        <taxon>Metazoa</taxon>
        <taxon>Spiralia</taxon>
        <taxon>Lophotrochozoa</taxon>
        <taxon>Mollusca</taxon>
        <taxon>Bivalvia</taxon>
        <taxon>Autobranchia</taxon>
        <taxon>Pteriomorphia</taxon>
        <taxon>Mytilida</taxon>
        <taxon>Mytiloidea</taxon>
        <taxon>Mytilidae</taxon>
        <taxon>Mytilinae</taxon>
        <taxon>Mytilus</taxon>
    </lineage>
</organism>
<dbReference type="PANTHER" id="PTHR11360:SF284">
    <property type="entry name" value="EG:103B4.3 PROTEIN-RELATED"/>
    <property type="match status" value="1"/>
</dbReference>
<dbReference type="Gene3D" id="1.20.1250.20">
    <property type="entry name" value="MFS general substrate transporter like domains"/>
    <property type="match status" value="1"/>
</dbReference>
<feature type="transmembrane region" description="Helical" evidence="3">
    <location>
        <begin position="283"/>
        <end position="299"/>
    </location>
</feature>
<keyword evidence="3" id="KW-0472">Membrane</keyword>
<dbReference type="Proteomes" id="UP000507470">
    <property type="component" value="Unassembled WGS sequence"/>
</dbReference>
<dbReference type="PANTHER" id="PTHR11360">
    <property type="entry name" value="MONOCARBOXYLATE TRANSPORTER"/>
    <property type="match status" value="1"/>
</dbReference>
<evidence type="ECO:0000259" key="4">
    <source>
        <dbReference type="PROSITE" id="PS50850"/>
    </source>
</evidence>
<dbReference type="InterPro" id="IPR050327">
    <property type="entry name" value="Proton-linked_MCT"/>
</dbReference>
<feature type="transmembrane region" description="Helical" evidence="3">
    <location>
        <begin position="99"/>
        <end position="117"/>
    </location>
</feature>
<feature type="transmembrane region" description="Helical" evidence="3">
    <location>
        <begin position="377"/>
        <end position="399"/>
    </location>
</feature>
<sequence>MDDNDESVKSIRENNADDDQKSYSGRRWMIVFSAFVINIIVDGCLFSFGVIYVQFLEEFKETRSNTAWIGSMLDSAPMLFGPVASIITKRIGFRKATIVGGLIGFSGFIASTFVNSIEVLCLTFGLIAGFGISIPYLNSVVVVTAYFEKKRTIATGFSQSGAGLGTLIFAPLYEFLIEQYGWRGALTIISAILLQTIPCGAIFRNVNAFVEIEDDIKDDIIIEKPFENNIIIEKENPESADVTDKFIEKSSTKNTDTEIKEGVSISRNIYNNILRKFSMLKDINFLLFTCSLFIVYFWYDLPYNFTVDRMQGFGFSTKKGSYIVAVIGASHIVGNILFGFLGSRNNTFRFYLYCGSLCIWGVNICAIPLFRDYIPNMILAGSFGLISACQEAIHAVIIIDILGEDNITDAYGLLMFFFEGIANLTGPPFAGWLYDISGSYDNTYISGGSCICFAGIMVLVTRIWFTKTKNANLSENNI</sequence>
<evidence type="ECO:0000256" key="1">
    <source>
        <dbReference type="ARBA" id="ARBA00004141"/>
    </source>
</evidence>
<dbReference type="OrthoDB" id="6509908at2759"/>
<dbReference type="InterPro" id="IPR020846">
    <property type="entry name" value="MFS_dom"/>
</dbReference>
<evidence type="ECO:0000256" key="2">
    <source>
        <dbReference type="SAM" id="MobiDB-lite"/>
    </source>
</evidence>
<dbReference type="InterPro" id="IPR011701">
    <property type="entry name" value="MFS"/>
</dbReference>
<gene>
    <name evidence="5" type="ORF">MCOR_20908</name>
</gene>
<feature type="domain" description="Major facilitator superfamily (MFS) profile" evidence="4">
    <location>
        <begin position="27"/>
        <end position="472"/>
    </location>
</feature>
<dbReference type="CDD" id="cd17352">
    <property type="entry name" value="MFS_MCT_SLC16"/>
    <property type="match status" value="1"/>
</dbReference>
<feature type="transmembrane region" description="Helical" evidence="3">
    <location>
        <begin position="185"/>
        <end position="203"/>
    </location>
</feature>
<protein>
    <submittedName>
        <fullName evidence="5">SLC16A14</fullName>
    </submittedName>
</protein>
<feature type="transmembrane region" description="Helical" evidence="3">
    <location>
        <begin position="319"/>
        <end position="338"/>
    </location>
</feature>